<accession>K8F079</accession>
<keyword evidence="6" id="KW-0547">Nucleotide-binding</keyword>
<dbReference type="SUPFAM" id="SSF90123">
    <property type="entry name" value="ABC transporter transmembrane region"/>
    <property type="match status" value="2"/>
</dbReference>
<evidence type="ECO:0000256" key="10">
    <source>
        <dbReference type="SAM" id="MobiDB-lite"/>
    </source>
</evidence>
<evidence type="ECO:0000256" key="3">
    <source>
        <dbReference type="ARBA" id="ARBA00022448"/>
    </source>
</evidence>
<keyword evidence="5" id="KW-0677">Repeat</keyword>
<dbReference type="PANTHER" id="PTHR24223">
    <property type="entry name" value="ATP-BINDING CASSETTE SUB-FAMILY C"/>
    <property type="match status" value="1"/>
</dbReference>
<feature type="domain" description="ABC transmembrane type-1" evidence="13">
    <location>
        <begin position="123"/>
        <end position="405"/>
    </location>
</feature>
<comment type="subcellular location">
    <subcellularLocation>
        <location evidence="1">Vacuole membrane</location>
        <topology evidence="1">Multi-pass membrane protein</topology>
    </subcellularLocation>
</comment>
<evidence type="ECO:0000256" key="11">
    <source>
        <dbReference type="SAM" id="Phobius"/>
    </source>
</evidence>
<evidence type="ECO:0000259" key="12">
    <source>
        <dbReference type="PROSITE" id="PS50893"/>
    </source>
</evidence>
<dbReference type="InterPro" id="IPR036640">
    <property type="entry name" value="ABC1_TM_sf"/>
</dbReference>
<dbReference type="FunFam" id="3.40.50.300:FF:000163">
    <property type="entry name" value="Multidrug resistance-associated protein member 4"/>
    <property type="match status" value="1"/>
</dbReference>
<evidence type="ECO:0000256" key="1">
    <source>
        <dbReference type="ARBA" id="ARBA00004128"/>
    </source>
</evidence>
<feature type="transmembrane region" description="Helical" evidence="11">
    <location>
        <begin position="247"/>
        <end position="265"/>
    </location>
</feature>
<keyword evidence="9 11" id="KW-0472">Membrane</keyword>
<dbReference type="InterPro" id="IPR050173">
    <property type="entry name" value="ABC_transporter_C-like"/>
</dbReference>
<keyword evidence="7 14" id="KW-0067">ATP-binding</keyword>
<feature type="domain" description="ABC transporter" evidence="12">
    <location>
        <begin position="1127"/>
        <end position="1363"/>
    </location>
</feature>
<dbReference type="FunFam" id="3.40.50.300:FF:000997">
    <property type="entry name" value="Multidrug resistance-associated protein 1"/>
    <property type="match status" value="1"/>
</dbReference>
<dbReference type="InterPro" id="IPR044746">
    <property type="entry name" value="ABCC_6TM_D1"/>
</dbReference>
<dbReference type="GO" id="GO:0005774">
    <property type="term" value="C:vacuolar membrane"/>
    <property type="evidence" value="ECO:0007669"/>
    <property type="project" value="UniProtKB-SubCell"/>
</dbReference>
<dbReference type="EMBL" id="FO082277">
    <property type="protein sequence ID" value="CCO14898.1"/>
    <property type="molecule type" value="Genomic_DNA"/>
</dbReference>
<evidence type="ECO:0000256" key="7">
    <source>
        <dbReference type="ARBA" id="ARBA00022840"/>
    </source>
</evidence>
<dbReference type="FunFam" id="1.20.1560.10:FF:000006">
    <property type="entry name" value="ATP-binding cassette, sub-family C (CFTR/MRP), member 9"/>
    <property type="match status" value="1"/>
</dbReference>
<dbReference type="InterPro" id="IPR044726">
    <property type="entry name" value="ABCC_6TM_D2"/>
</dbReference>
<dbReference type="SUPFAM" id="SSF52540">
    <property type="entry name" value="P-loop containing nucleoside triphosphate hydrolases"/>
    <property type="match status" value="2"/>
</dbReference>
<dbReference type="PANTHER" id="PTHR24223:SF443">
    <property type="entry name" value="MULTIDRUG-RESISTANCE LIKE PROTEIN 1, ISOFORM I"/>
    <property type="match status" value="1"/>
</dbReference>
<proteinExistence type="inferred from homology"/>
<keyword evidence="8 11" id="KW-1133">Transmembrane helix</keyword>
<evidence type="ECO:0000256" key="9">
    <source>
        <dbReference type="ARBA" id="ARBA00023136"/>
    </source>
</evidence>
<feature type="transmembrane region" description="Helical" evidence="11">
    <location>
        <begin position="390"/>
        <end position="408"/>
    </location>
</feature>
<feature type="transmembrane region" description="Helical" evidence="11">
    <location>
        <begin position="838"/>
        <end position="858"/>
    </location>
</feature>
<dbReference type="InterPro" id="IPR027417">
    <property type="entry name" value="P-loop_NTPase"/>
</dbReference>
<dbReference type="RefSeq" id="XP_007514658.1">
    <property type="nucleotide sequence ID" value="XM_007514596.1"/>
</dbReference>
<name>K8F079_9CHLO</name>
<dbReference type="CDD" id="cd03250">
    <property type="entry name" value="ABCC_MRP_domain1"/>
    <property type="match status" value="1"/>
</dbReference>
<dbReference type="InterPro" id="IPR003439">
    <property type="entry name" value="ABC_transporter-like_ATP-bd"/>
</dbReference>
<dbReference type="CDD" id="cd18580">
    <property type="entry name" value="ABC_6TM_ABCC_D2"/>
    <property type="match status" value="1"/>
</dbReference>
<feature type="transmembrane region" description="Helical" evidence="11">
    <location>
        <begin position="271"/>
        <end position="289"/>
    </location>
</feature>
<dbReference type="InterPro" id="IPR011527">
    <property type="entry name" value="ABC1_TM_dom"/>
</dbReference>
<dbReference type="GeneID" id="19017528"/>
<evidence type="ECO:0000256" key="4">
    <source>
        <dbReference type="ARBA" id="ARBA00022692"/>
    </source>
</evidence>
<evidence type="ECO:0000256" key="2">
    <source>
        <dbReference type="ARBA" id="ARBA00009726"/>
    </source>
</evidence>
<dbReference type="eggNOG" id="KOG0054">
    <property type="taxonomic scope" value="Eukaryota"/>
</dbReference>
<feature type="region of interest" description="Disordered" evidence="10">
    <location>
        <begin position="71"/>
        <end position="104"/>
    </location>
</feature>
<feature type="domain" description="ABC transmembrane type-1" evidence="13">
    <location>
        <begin position="799"/>
        <end position="1075"/>
    </location>
</feature>
<organism evidence="14 15">
    <name type="scientific">Bathycoccus prasinos</name>
    <dbReference type="NCBI Taxonomy" id="41875"/>
    <lineage>
        <taxon>Eukaryota</taxon>
        <taxon>Viridiplantae</taxon>
        <taxon>Chlorophyta</taxon>
        <taxon>Mamiellophyceae</taxon>
        <taxon>Mamiellales</taxon>
        <taxon>Bathycoccaceae</taxon>
        <taxon>Bathycoccus</taxon>
    </lineage>
</organism>
<dbReference type="Pfam" id="PF00664">
    <property type="entry name" value="ABC_membrane"/>
    <property type="match status" value="2"/>
</dbReference>
<keyword evidence="3" id="KW-0813">Transport</keyword>
<feature type="domain" description="ABC transporter" evidence="12">
    <location>
        <begin position="489"/>
        <end position="724"/>
    </location>
</feature>
<dbReference type="FunFam" id="1.20.1560.10:FF:000010">
    <property type="entry name" value="Multidrug resistance-associated ABC transporter"/>
    <property type="match status" value="1"/>
</dbReference>
<reference evidence="14 15" key="1">
    <citation type="submission" date="2011-10" db="EMBL/GenBank/DDBJ databases">
        <authorList>
            <person name="Genoscope - CEA"/>
        </authorList>
    </citation>
    <scope>NUCLEOTIDE SEQUENCE [LARGE SCALE GENOMIC DNA]</scope>
    <source>
        <strain evidence="14 15">RCC 1105</strain>
    </source>
</reference>
<feature type="compositionally biased region" description="Basic and acidic residues" evidence="10">
    <location>
        <begin position="85"/>
        <end position="96"/>
    </location>
</feature>
<gene>
    <name evidence="14" type="ORF">Bathy02g04150</name>
</gene>
<dbReference type="GO" id="GO:0005524">
    <property type="term" value="F:ATP binding"/>
    <property type="evidence" value="ECO:0007669"/>
    <property type="project" value="UniProtKB-KW"/>
</dbReference>
<dbReference type="GO" id="GO:0016887">
    <property type="term" value="F:ATP hydrolysis activity"/>
    <property type="evidence" value="ECO:0007669"/>
    <property type="project" value="InterPro"/>
</dbReference>
<dbReference type="PROSITE" id="PS50893">
    <property type="entry name" value="ABC_TRANSPORTER_2"/>
    <property type="match status" value="2"/>
</dbReference>
<evidence type="ECO:0000256" key="5">
    <source>
        <dbReference type="ARBA" id="ARBA00022737"/>
    </source>
</evidence>
<protein>
    <submittedName>
        <fullName evidence="14">ATP-binding cassette superfamily</fullName>
    </submittedName>
</protein>
<dbReference type="KEGG" id="bpg:Bathy02g04150"/>
<keyword evidence="15" id="KW-1185">Reference proteome</keyword>
<dbReference type="CDD" id="cd03244">
    <property type="entry name" value="ABCC_MRP_domain2"/>
    <property type="match status" value="1"/>
</dbReference>
<dbReference type="CDD" id="cd18579">
    <property type="entry name" value="ABC_6TM_ABCC_D1"/>
    <property type="match status" value="1"/>
</dbReference>
<dbReference type="STRING" id="41875.K8F079"/>
<dbReference type="Gene3D" id="1.20.1560.10">
    <property type="entry name" value="ABC transporter type 1, transmembrane domain"/>
    <property type="match status" value="2"/>
</dbReference>
<feature type="transmembrane region" description="Helical" evidence="11">
    <location>
        <begin position="356"/>
        <end position="378"/>
    </location>
</feature>
<keyword evidence="4 11" id="KW-0812">Transmembrane</keyword>
<dbReference type="Proteomes" id="UP000198341">
    <property type="component" value="Chromosome 2"/>
</dbReference>
<comment type="similarity">
    <text evidence="2">Belongs to the ABC transporter superfamily. ABCC family. Conjugate transporter (TC 3.A.1.208) subfamily.</text>
</comment>
<evidence type="ECO:0000256" key="6">
    <source>
        <dbReference type="ARBA" id="ARBA00022741"/>
    </source>
</evidence>
<dbReference type="PROSITE" id="PS50929">
    <property type="entry name" value="ABC_TM1F"/>
    <property type="match status" value="2"/>
</dbReference>
<dbReference type="OrthoDB" id="6500128at2759"/>
<evidence type="ECO:0000259" key="13">
    <source>
        <dbReference type="PROSITE" id="PS50929"/>
    </source>
</evidence>
<evidence type="ECO:0000256" key="8">
    <source>
        <dbReference type="ARBA" id="ARBA00022989"/>
    </source>
</evidence>
<evidence type="ECO:0000313" key="15">
    <source>
        <dbReference type="Proteomes" id="UP000198341"/>
    </source>
</evidence>
<dbReference type="GO" id="GO:0140359">
    <property type="term" value="F:ABC-type transporter activity"/>
    <property type="evidence" value="ECO:0007669"/>
    <property type="project" value="InterPro"/>
</dbReference>
<dbReference type="PROSITE" id="PS00211">
    <property type="entry name" value="ABC_TRANSPORTER_1"/>
    <property type="match status" value="1"/>
</dbReference>
<feature type="transmembrane region" description="Helical" evidence="11">
    <location>
        <begin position="915"/>
        <end position="947"/>
    </location>
</feature>
<evidence type="ECO:0000313" key="14">
    <source>
        <dbReference type="EMBL" id="CCO14898.1"/>
    </source>
</evidence>
<dbReference type="InterPro" id="IPR017871">
    <property type="entry name" value="ABC_transporter-like_CS"/>
</dbReference>
<dbReference type="Gene3D" id="3.40.50.300">
    <property type="entry name" value="P-loop containing nucleotide triphosphate hydrolases"/>
    <property type="match status" value="2"/>
</dbReference>
<dbReference type="InterPro" id="IPR003593">
    <property type="entry name" value="AAA+_ATPase"/>
</dbReference>
<sequence length="1385" mass="154955">MTATTEMEKSNRETASLFSRVTFTWVRPFLKRAHEKTRLEHEDLVPLPENLSCVTNAERFEFELRDCLEKEEREEGTTSSLGATRGEEEKEEEGAGKSRKKKKKKFLPTITKPIWSCFGNMILTGAMFKLANDAMQFLPPVILSGYLKYVAGGEDNFLRQTFTTEQIGDTELGILYCALMLCVQVGRTLCEQQYFYHMQASGIVIKGALGTAVYRKTIRLNASGRSGSTTGEVLNHMQLDAQRVGDLMLFIHVVWSGLFQIIGYIALLYMYIGWSVFGGLFLLIALIPLQKFFYTLTYKLRSVQTKFTDKRVKLENEGLSGVKILKLNAWEDSLEDEVKASRKEEIIYATKTANVAAANTSIMMAGPVIVSVIVFMLYSGVMKGEMRPDIIFPALTLFSLIRFPILFYPRCLALSADAIVSLDRLQKYFLLSESKPTTTTIKLEELNEEDNGEDVKTKEMYKKKGDVVAKIKKGASFRWSRNNSNKDAEKKDDASPQGVDGVTAGAGFTLNKCDFEIKRGELVCVVGAVGSGKTAIVSALLGDMVPESSGDEKQDSDEVISIDGTVAYCSQSAWVQSASVKENILFGKLHSERKYHDALDAACMLTDLKLLPDADQTQIGEKGITLSGGQKQRCAIARAVYADADFVIMDDPLSALDAHVAKDVFNKCVRGVFREKAVLLVTHQLHFVERADKILVMKDGEVVERGSYKELIENAEYFRQMMESYRGTQEKETAKAEEQDAWAFALSETDRNQMKRVVSEQKLSTKTAQKEEHREQGAVKKNVYATYFLALGGTLPCMFLMFITIIERMISVFTPMWLAFWTEYKYGLNDAEYMSTYAAIGVISALLSWWRTFAWLVASLRAATTLHLKLFHSVLNTRQAFFDTTPLGRIIQRFAKDTNVLDNLLGQSVSSLTSFGLWLLGTMIAMVTIIPILGPFLVPVFACYFYVQYFFRPGYREAKRLDGTSGSPIFEHFGETISGISTIRAFGHQARFIHENEKRIAYNQRADYTQKCACDRWLPVRLEVIGISISIIVAGLGVYQRKTTSSGLIGVTLSYAIDITGVLSWLIRLFSELESQMVSVERVEEYAQLPSEEDTANDSMDSENDGKQIVAIGKVEPDPSWPQSGGIVFQDVEMRYRKELPLVLSGVSFEIDAGSSVGICGRTGSGKSSLIVALWRLVEPSRGKILIDGVDISSMPLKSLRSRVTCIPQDPILFSGTVRDNLDPFLTHNDEDLWFALEHVQLKKFVSTHEDGLGLMTPVKEYGSNFSAGQRQMLCLARALLRETKIVCLDEATASVDNESDLMMQKVISQEFKDKTVMTIAHRINTIIESNRVLCMASGKVLSYDTPSKLLEDSSSIFAQLVLETGEASAKNLKQRANELEKQRR</sequence>
<dbReference type="SMART" id="SM00382">
    <property type="entry name" value="AAA"/>
    <property type="match status" value="2"/>
</dbReference>
<feature type="transmembrane region" description="Helical" evidence="11">
    <location>
        <begin position="784"/>
        <end position="803"/>
    </location>
</feature>
<dbReference type="Pfam" id="PF00005">
    <property type="entry name" value="ABC_tran"/>
    <property type="match status" value="2"/>
</dbReference>
<feature type="transmembrane region" description="Helical" evidence="11">
    <location>
        <begin position="1020"/>
        <end position="1039"/>
    </location>
</feature>